<dbReference type="GO" id="GO:0019243">
    <property type="term" value="P:methylglyoxal catabolic process to D-lactate via S-lactoyl-glutathione"/>
    <property type="evidence" value="ECO:0007669"/>
    <property type="project" value="UniProtKB-ARBA"/>
</dbReference>
<dbReference type="GO" id="GO:0008270">
    <property type="term" value="F:zinc ion binding"/>
    <property type="evidence" value="ECO:0007669"/>
    <property type="project" value="UniProtKB-KW"/>
</dbReference>
<dbReference type="AlphaFoldDB" id="A0A834T102"/>
<evidence type="ECO:0000256" key="13">
    <source>
        <dbReference type="ARBA" id="ARBA00022786"/>
    </source>
</evidence>
<evidence type="ECO:0000256" key="5">
    <source>
        <dbReference type="ARBA" id="ARBA00005008"/>
    </source>
</evidence>
<evidence type="ECO:0000313" key="28">
    <source>
        <dbReference type="Proteomes" id="UP000634136"/>
    </source>
</evidence>
<name>A0A834T102_9FABA</name>
<evidence type="ECO:0000256" key="18">
    <source>
        <dbReference type="ARBA" id="ARBA00024209"/>
    </source>
</evidence>
<feature type="binding site" evidence="21">
    <location>
        <position position="535"/>
    </location>
    <ligand>
        <name>Zn(2+)</name>
        <dbReference type="ChEBI" id="CHEBI:29105"/>
        <note>ligand shared between dimeric partners</note>
    </ligand>
</feature>
<comment type="pathway">
    <text evidence="4">Protein modification; protein ubiquitination.</text>
</comment>
<keyword evidence="28" id="KW-1185">Reference proteome</keyword>
<keyword evidence="9 21" id="KW-0479">Metal-binding</keyword>
<keyword evidence="16 24" id="KW-0472">Membrane</keyword>
<comment type="catalytic activity">
    <reaction evidence="19 23">
        <text>(R)-S-lactoylglutathione = methylglyoxal + glutathione</text>
        <dbReference type="Rhea" id="RHEA:19069"/>
        <dbReference type="ChEBI" id="CHEBI:17158"/>
        <dbReference type="ChEBI" id="CHEBI:57474"/>
        <dbReference type="ChEBI" id="CHEBI:57925"/>
        <dbReference type="EC" id="4.4.1.5"/>
    </reaction>
</comment>
<dbReference type="Pfam" id="PF13639">
    <property type="entry name" value="zf-RING_2"/>
    <property type="match status" value="1"/>
</dbReference>
<organism evidence="27 28">
    <name type="scientific">Senna tora</name>
    <dbReference type="NCBI Taxonomy" id="362788"/>
    <lineage>
        <taxon>Eukaryota</taxon>
        <taxon>Viridiplantae</taxon>
        <taxon>Streptophyta</taxon>
        <taxon>Embryophyta</taxon>
        <taxon>Tracheophyta</taxon>
        <taxon>Spermatophyta</taxon>
        <taxon>Magnoliopsida</taxon>
        <taxon>eudicotyledons</taxon>
        <taxon>Gunneridae</taxon>
        <taxon>Pentapetalae</taxon>
        <taxon>rosids</taxon>
        <taxon>fabids</taxon>
        <taxon>Fabales</taxon>
        <taxon>Fabaceae</taxon>
        <taxon>Caesalpinioideae</taxon>
        <taxon>Cassia clade</taxon>
        <taxon>Senna</taxon>
    </lineage>
</organism>
<comment type="catalytic activity">
    <reaction evidence="1">
        <text>S-ubiquitinyl-[E2 ubiquitin-conjugating enzyme]-L-cysteine + [acceptor protein]-L-lysine = [E2 ubiquitin-conjugating enzyme]-L-cysteine + N(6)-ubiquitinyl-[acceptor protein]-L-lysine.</text>
        <dbReference type="EC" id="2.3.2.27"/>
    </reaction>
</comment>
<keyword evidence="7" id="KW-0808">Transferase</keyword>
<keyword evidence="11" id="KW-0677">Repeat</keyword>
<dbReference type="FunFam" id="3.30.40.10:FF:000285">
    <property type="entry name" value="RING-H2 finger protein ATL43"/>
    <property type="match status" value="1"/>
</dbReference>
<dbReference type="SMART" id="SM00184">
    <property type="entry name" value="RING"/>
    <property type="match status" value="1"/>
</dbReference>
<evidence type="ECO:0000256" key="16">
    <source>
        <dbReference type="ARBA" id="ARBA00023136"/>
    </source>
</evidence>
<evidence type="ECO:0000256" key="7">
    <source>
        <dbReference type="ARBA" id="ARBA00022679"/>
    </source>
</evidence>
<evidence type="ECO:0000256" key="12">
    <source>
        <dbReference type="ARBA" id="ARBA00022771"/>
    </source>
</evidence>
<dbReference type="InterPro" id="IPR037523">
    <property type="entry name" value="VOC_core"/>
</dbReference>
<comment type="subcellular location">
    <subcellularLocation>
        <location evidence="3">Membrane</location>
        <topology evidence="3">Single-pass membrane protein</topology>
    </subcellularLocation>
</comment>
<feature type="domain" description="RING-type" evidence="25">
    <location>
        <begin position="118"/>
        <end position="160"/>
    </location>
</feature>
<dbReference type="GO" id="GO:0005737">
    <property type="term" value="C:cytoplasm"/>
    <property type="evidence" value="ECO:0007669"/>
    <property type="project" value="TreeGrafter"/>
</dbReference>
<feature type="active site" description="Proton donor/acceptor" evidence="20">
    <location>
        <position position="583"/>
    </location>
</feature>
<feature type="transmembrane region" description="Helical" evidence="24">
    <location>
        <begin position="43"/>
        <end position="64"/>
    </location>
</feature>
<evidence type="ECO:0000259" key="26">
    <source>
        <dbReference type="PROSITE" id="PS51819"/>
    </source>
</evidence>
<dbReference type="PROSITE" id="PS50089">
    <property type="entry name" value="ZF_RING_2"/>
    <property type="match status" value="1"/>
</dbReference>
<evidence type="ECO:0000259" key="25">
    <source>
        <dbReference type="PROSITE" id="PS50089"/>
    </source>
</evidence>
<dbReference type="PROSITE" id="PS00934">
    <property type="entry name" value="GLYOXALASE_I_1"/>
    <property type="match status" value="2"/>
</dbReference>
<dbReference type="Pfam" id="PF00903">
    <property type="entry name" value="Glyoxalase"/>
    <property type="match status" value="2"/>
</dbReference>
<sequence>MITNQLGFHLLILHFIFFRFSCKAQSSASAPSQDAISSFQPSLAVVIGILCFMFSLTCILLMYAKFCNTRASVHWDPESQPGILRTRSRFSGIDKTVIESLPFFRFSSLRGSKEGLECSVCLSKFEDIEILRLLPKCKHAFHINCIDHWLEKHSSCPLCRHKVNPEDQTIFTYSNSMRLLVNGGSELGEESNIELFVQREEEEEEEQNGSSRFNIGSSFRRILKGTTANTVKEEELPIQKEADDGDYNKVYHKHKHKITISDFVLRNRWSNVSSSDIMFLNSEMIGSVSSLRFNNLESNENVMMNMKEEIENRVSNSVNPDCAGNSSHTLKIVNPAEKRSMSDITAVSRFRDSGMKNETFKGSSLLDDNNNVREERKRQIWLPIARRTVQWFVNRENSPCSRLSLSPHGIAVSQSHTFDLKASKPLRLDGDSVRVMASGNVSQASPAATPEDVLEWVKQDKRRMLHVVYRVGDLDRTIKFYTECLGMKLLRKRDIPEERYTNAFLGYGPEDAHFVVELTYNYGVDEYDIGKGFGHFGIAVDDVAKTVELIRAKGGKITREPGPVKGGNTVIAFIEDPDGYKFELLQRGPSPEPLCQVMLRVGDLDRSIQFYEKAFGMELLRTRDNPEYKYTIAMMGYGPEDKSAVLELTYNYGVTEYDKGNAYAQIAIGTDDVYKTAEAIKLAGGKITREPGPLPGINTKITACLDPDGWKAVNFRGNTEGTDLISIHGFAFNHLSCTIFLLSSQSSSHHKMDATHKSKLPFVEQHQYRYQYQYQYPSFSQNQQTHFSNFHPLFSTMEFNEVNHESTEKGSSFTPCEEALLSGDSYSYNSYDVVGESFCAKSDTDSCSEVGEEGDDDEVSLDELLLLTDAKAKKKIEVLAEMVGVESTEPGIVLDEVVRVLKHLKRINKF</sequence>
<evidence type="ECO:0000313" key="27">
    <source>
        <dbReference type="EMBL" id="KAF7813864.1"/>
    </source>
</evidence>
<dbReference type="NCBIfam" id="TIGR00068">
    <property type="entry name" value="glyox_I"/>
    <property type="match status" value="1"/>
</dbReference>
<dbReference type="InterPro" id="IPR004361">
    <property type="entry name" value="Glyoxalase_1"/>
</dbReference>
<dbReference type="PANTHER" id="PTHR46036:SF5">
    <property type="entry name" value="LACTOYLGLUTATHIONE LYASE"/>
    <property type="match status" value="1"/>
</dbReference>
<dbReference type="PROSITE" id="PS00935">
    <property type="entry name" value="GLYOXALASE_I_2"/>
    <property type="match status" value="1"/>
</dbReference>
<keyword evidence="10" id="KW-0732">Signal</keyword>
<comment type="similarity">
    <text evidence="6 23">Belongs to the glyoxalase I family.</text>
</comment>
<evidence type="ECO:0000256" key="9">
    <source>
        <dbReference type="ARBA" id="ARBA00022723"/>
    </source>
</evidence>
<feature type="binding site" evidence="21">
    <location>
        <position position="517"/>
    </location>
    <ligand>
        <name>Zn(2+)</name>
        <dbReference type="ChEBI" id="CHEBI:29105"/>
        <note>ligand shared between dimeric partners</note>
    </ligand>
</feature>
<evidence type="ECO:0000256" key="11">
    <source>
        <dbReference type="ARBA" id="ARBA00022737"/>
    </source>
</evidence>
<evidence type="ECO:0000256" key="19">
    <source>
        <dbReference type="ARBA" id="ARBA00048273"/>
    </source>
</evidence>
<dbReference type="PROSITE" id="PS51819">
    <property type="entry name" value="VOC"/>
    <property type="match status" value="2"/>
</dbReference>
<evidence type="ECO:0000256" key="23">
    <source>
        <dbReference type="RuleBase" id="RU361179"/>
    </source>
</evidence>
<feature type="transmembrane region" description="Helical" evidence="24">
    <location>
        <begin position="6"/>
        <end position="22"/>
    </location>
</feature>
<dbReference type="FunFam" id="3.10.180.10:FF:000004">
    <property type="entry name" value="Lactoylglutathione lyase"/>
    <property type="match status" value="2"/>
</dbReference>
<dbReference type="CDD" id="cd16461">
    <property type="entry name" value="RING-H2_EL5-like"/>
    <property type="match status" value="1"/>
</dbReference>
<dbReference type="Gene3D" id="3.10.180.10">
    <property type="entry name" value="2,3-Dihydroxybiphenyl 1,2-Dioxygenase, domain 1"/>
    <property type="match status" value="2"/>
</dbReference>
<feature type="domain" description="VOC" evidence="26">
    <location>
        <begin position="463"/>
        <end position="587"/>
    </location>
</feature>
<keyword evidence="15 24" id="KW-1133">Transmembrane helix</keyword>
<gene>
    <name evidence="27" type="ORF">G2W53_034840</name>
</gene>
<dbReference type="Gene3D" id="3.30.40.10">
    <property type="entry name" value="Zinc/RING finger domain, C3HC4 (zinc finger)"/>
    <property type="match status" value="1"/>
</dbReference>
<keyword evidence="17 23" id="KW-0456">Lyase</keyword>
<keyword evidence="8 24" id="KW-0812">Transmembrane</keyword>
<keyword evidence="13" id="KW-0833">Ubl conjugation pathway</keyword>
<dbReference type="GO" id="GO:0016020">
    <property type="term" value="C:membrane"/>
    <property type="evidence" value="ECO:0007669"/>
    <property type="project" value="UniProtKB-SubCell"/>
</dbReference>
<evidence type="ECO:0000256" key="4">
    <source>
        <dbReference type="ARBA" id="ARBA00004906"/>
    </source>
</evidence>
<dbReference type="InterPro" id="IPR004360">
    <property type="entry name" value="Glyas_Fos-R_dOase_dom"/>
</dbReference>
<dbReference type="EC" id="4.4.1.5" evidence="23"/>
<accession>A0A834T102</accession>
<evidence type="ECO:0000256" key="22">
    <source>
        <dbReference type="PROSITE-ProRule" id="PRU00175"/>
    </source>
</evidence>
<comment type="pathway">
    <text evidence="5 23">Secondary metabolite metabolism; methylglyoxal degradation; (R)-lactate from methylglyoxal: step 1/2.</text>
</comment>
<dbReference type="SUPFAM" id="SSF54593">
    <property type="entry name" value="Glyoxalase/Bleomycin resistance protein/Dihydroxybiphenyl dioxygenase"/>
    <property type="match status" value="2"/>
</dbReference>
<evidence type="ECO:0000256" key="17">
    <source>
        <dbReference type="ARBA" id="ARBA00023239"/>
    </source>
</evidence>
<evidence type="ECO:0000256" key="6">
    <source>
        <dbReference type="ARBA" id="ARBA00010363"/>
    </source>
</evidence>
<protein>
    <recommendedName>
        <fullName evidence="23">Lactoylglutathione lyase</fullName>
        <ecNumber evidence="23">4.4.1.5</ecNumber>
    </recommendedName>
    <alternativeName>
        <fullName evidence="23">Glyoxalase I</fullName>
    </alternativeName>
</protein>
<dbReference type="UniPathway" id="UPA00619">
    <property type="reaction ID" value="UER00675"/>
</dbReference>
<evidence type="ECO:0000256" key="8">
    <source>
        <dbReference type="ARBA" id="ARBA00022692"/>
    </source>
</evidence>
<evidence type="ECO:0000256" key="21">
    <source>
        <dbReference type="PIRSR" id="PIRSR604361-3"/>
    </source>
</evidence>
<comment type="function">
    <text evidence="2 23">Catalyzes the conversion of hemimercaptal, formed from methylglyoxal and glutathione, to S-lactoylglutathione.</text>
</comment>
<dbReference type="CDD" id="cd16358">
    <property type="entry name" value="GlxI_Ni"/>
    <property type="match status" value="2"/>
</dbReference>
<dbReference type="EMBL" id="JAAIUW010000010">
    <property type="protein sequence ID" value="KAF7813864.1"/>
    <property type="molecule type" value="Genomic_DNA"/>
</dbReference>
<dbReference type="InterPro" id="IPR013083">
    <property type="entry name" value="Znf_RING/FYVE/PHD"/>
</dbReference>
<evidence type="ECO:0000256" key="3">
    <source>
        <dbReference type="ARBA" id="ARBA00004167"/>
    </source>
</evidence>
<feature type="binding site" evidence="21">
    <location>
        <position position="583"/>
    </location>
    <ligand>
        <name>Zn(2+)</name>
        <dbReference type="ChEBI" id="CHEBI:29105"/>
        <note>ligand shared between dimeric partners</note>
    </ligand>
</feature>
<evidence type="ECO:0000256" key="15">
    <source>
        <dbReference type="ARBA" id="ARBA00022989"/>
    </source>
</evidence>
<evidence type="ECO:0000256" key="14">
    <source>
        <dbReference type="ARBA" id="ARBA00022833"/>
    </source>
</evidence>
<dbReference type="GO" id="GO:0061630">
    <property type="term" value="F:ubiquitin protein ligase activity"/>
    <property type="evidence" value="ECO:0007669"/>
    <property type="project" value="UniProtKB-EC"/>
</dbReference>
<proteinExistence type="inferred from homology"/>
<dbReference type="PANTHER" id="PTHR46036">
    <property type="entry name" value="LACTOYLGLUTATHIONE LYASE"/>
    <property type="match status" value="1"/>
</dbReference>
<dbReference type="InterPro" id="IPR029068">
    <property type="entry name" value="Glyas_Bleomycin-R_OHBP_Dase"/>
</dbReference>
<dbReference type="GO" id="GO:0004462">
    <property type="term" value="F:lactoylglutathione lyase activity"/>
    <property type="evidence" value="ECO:0007669"/>
    <property type="project" value="UniProtKB-UniRule"/>
</dbReference>
<reference evidence="27" key="1">
    <citation type="submission" date="2020-09" db="EMBL/GenBank/DDBJ databases">
        <title>Genome-Enabled Discovery of Anthraquinone Biosynthesis in Senna tora.</title>
        <authorList>
            <person name="Kang S.-H."/>
            <person name="Pandey R.P."/>
            <person name="Lee C.-M."/>
            <person name="Sim J.-S."/>
            <person name="Jeong J.-T."/>
            <person name="Choi B.-S."/>
            <person name="Jung M."/>
            <person name="Ginzburg D."/>
            <person name="Zhao K."/>
            <person name="Won S.Y."/>
            <person name="Oh T.-J."/>
            <person name="Yu Y."/>
            <person name="Kim N.-H."/>
            <person name="Lee O.R."/>
            <person name="Lee T.-H."/>
            <person name="Bashyal P."/>
            <person name="Kim T.-S."/>
            <person name="Lee W.-H."/>
            <person name="Kawkins C."/>
            <person name="Kim C.-K."/>
            <person name="Kim J.S."/>
            <person name="Ahn B.O."/>
            <person name="Rhee S.Y."/>
            <person name="Sohng J.K."/>
        </authorList>
    </citation>
    <scope>NUCLEOTIDE SEQUENCE</scope>
    <source>
        <tissue evidence="27">Leaf</tissue>
    </source>
</reference>
<evidence type="ECO:0000256" key="2">
    <source>
        <dbReference type="ARBA" id="ARBA00003610"/>
    </source>
</evidence>
<dbReference type="InterPro" id="IPR018146">
    <property type="entry name" value="Glyoxalase_1_CS"/>
</dbReference>
<dbReference type="Proteomes" id="UP000634136">
    <property type="component" value="Unassembled WGS sequence"/>
</dbReference>
<evidence type="ECO:0000256" key="1">
    <source>
        <dbReference type="ARBA" id="ARBA00000900"/>
    </source>
</evidence>
<feature type="domain" description="VOC" evidence="26">
    <location>
        <begin position="593"/>
        <end position="717"/>
    </location>
</feature>
<evidence type="ECO:0000256" key="10">
    <source>
        <dbReference type="ARBA" id="ARBA00022729"/>
    </source>
</evidence>
<dbReference type="OrthoDB" id="8062037at2759"/>
<dbReference type="SUPFAM" id="SSF57850">
    <property type="entry name" value="RING/U-box"/>
    <property type="match status" value="1"/>
</dbReference>
<keyword evidence="12 22" id="KW-0863">Zinc-finger</keyword>
<evidence type="ECO:0000256" key="20">
    <source>
        <dbReference type="PIRSR" id="PIRSR604361-1"/>
    </source>
</evidence>
<comment type="caution">
    <text evidence="27">The sequence shown here is derived from an EMBL/GenBank/DDBJ whole genome shotgun (WGS) entry which is preliminary data.</text>
</comment>
<comment type="cofactor">
    <cofactor evidence="21">
        <name>Zn(2+)</name>
        <dbReference type="ChEBI" id="CHEBI:29105"/>
    </cofactor>
    <text evidence="21">Binds 1 zinc ion per subunit. In the homodimer, two zinc ions are bound between subunits.</text>
</comment>
<comment type="similarity">
    <text evidence="18">Belongs to the RING-type zinc finger family. ATL subfamily.</text>
</comment>
<dbReference type="InterPro" id="IPR001841">
    <property type="entry name" value="Znf_RING"/>
</dbReference>
<keyword evidence="14 21" id="KW-0862">Zinc</keyword>
<evidence type="ECO:0000256" key="24">
    <source>
        <dbReference type="SAM" id="Phobius"/>
    </source>
</evidence>